<gene>
    <name evidence="2" type="ORF">L323_14410</name>
</gene>
<evidence type="ECO:0000313" key="3">
    <source>
        <dbReference type="Proteomes" id="UP000016860"/>
    </source>
</evidence>
<reference evidence="2 3" key="1">
    <citation type="journal article" date="2013" name="Genome Announc.">
        <title>Draft Genome Sequence of the Cellulolytic Bacterium Clostridium papyrosolvens C7 (ATCC 700395).</title>
        <authorList>
            <person name="Zepeda V."/>
            <person name="Dassa B."/>
            <person name="Borovok I."/>
            <person name="Lamed R."/>
            <person name="Bayer E.A."/>
            <person name="Cate J.H."/>
        </authorList>
    </citation>
    <scope>NUCLEOTIDE SEQUENCE [LARGE SCALE GENOMIC DNA]</scope>
    <source>
        <strain evidence="2 3">C7</strain>
    </source>
</reference>
<evidence type="ECO:0000313" key="2">
    <source>
        <dbReference type="EMBL" id="EPR10214.1"/>
    </source>
</evidence>
<dbReference type="GO" id="GO:0003676">
    <property type="term" value="F:nucleic acid binding"/>
    <property type="evidence" value="ECO:0007669"/>
    <property type="project" value="InterPro"/>
</dbReference>
<feature type="domain" description="TnsA endonuclease N-terminal" evidence="1">
    <location>
        <begin position="49"/>
        <end position="129"/>
    </location>
</feature>
<dbReference type="InterPro" id="IPR014833">
    <property type="entry name" value="TnsA_N"/>
</dbReference>
<dbReference type="PATRIC" id="fig|1330534.3.peg.2858"/>
<name>U4QZ31_9FIRM</name>
<dbReference type="Gene3D" id="3.40.1350.10">
    <property type="match status" value="1"/>
</dbReference>
<dbReference type="STRING" id="1330534.L323_14410"/>
<protein>
    <recommendedName>
        <fullName evidence="1">TnsA endonuclease N-terminal domain-containing protein</fullName>
    </recommendedName>
</protein>
<proteinExistence type="predicted"/>
<dbReference type="Pfam" id="PF08722">
    <property type="entry name" value="Tn7_TnsA-like_N"/>
    <property type="match status" value="1"/>
</dbReference>
<dbReference type="InterPro" id="IPR011856">
    <property type="entry name" value="tRNA_endonuc-like_dom_sf"/>
</dbReference>
<dbReference type="RefSeq" id="WP_020816338.1">
    <property type="nucleotide sequence ID" value="NZ_ATAY01000070.1"/>
</dbReference>
<dbReference type="EMBL" id="ATAY01000070">
    <property type="protein sequence ID" value="EPR10214.1"/>
    <property type="molecule type" value="Genomic_DNA"/>
</dbReference>
<evidence type="ECO:0000259" key="1">
    <source>
        <dbReference type="Pfam" id="PF08722"/>
    </source>
</evidence>
<dbReference type="AlphaFoldDB" id="U4QZ31"/>
<accession>U4QZ31</accession>
<dbReference type="Proteomes" id="UP000016860">
    <property type="component" value="Unassembled WGS sequence"/>
</dbReference>
<comment type="caution">
    <text evidence="2">The sequence shown here is derived from an EMBL/GenBank/DDBJ whole genome shotgun (WGS) entry which is preliminary data.</text>
</comment>
<sequence>MNFDKPVDMTRATHYGNNYFEVYSRKLKRIVKLFSSLEYANFLTLEMNPFVGKFCEQPLEIEIILEDKPKKAIFDFWVLYSDKREEMQEIKYLNELNEIDEKSSRSKEQIRRQKLWCEENKISHIIRTDKDIYAGRFYIKNLEYLAAKSRRYIPLEDNFYRSLVLNTLKATKKITISDMVKFEILPIGHEMDYISYLYYEGIITMDIATRPIDGKMEVSLWQINH</sequence>
<organism evidence="2 3">
    <name type="scientific">Ruminiclostridium papyrosolvens C7</name>
    <dbReference type="NCBI Taxonomy" id="1330534"/>
    <lineage>
        <taxon>Bacteria</taxon>
        <taxon>Bacillati</taxon>
        <taxon>Bacillota</taxon>
        <taxon>Clostridia</taxon>
        <taxon>Eubacteriales</taxon>
        <taxon>Oscillospiraceae</taxon>
        <taxon>Ruminiclostridium</taxon>
    </lineage>
</organism>
<dbReference type="OrthoDB" id="1778922at2"/>